<accession>A0A4C1VLW2</accession>
<comment type="caution">
    <text evidence="1">The sequence shown here is derived from an EMBL/GenBank/DDBJ whole genome shotgun (WGS) entry which is preliminary data.</text>
</comment>
<proteinExistence type="predicted"/>
<evidence type="ECO:0000313" key="1">
    <source>
        <dbReference type="EMBL" id="GBP40108.1"/>
    </source>
</evidence>
<organism evidence="1 2">
    <name type="scientific">Eumeta variegata</name>
    <name type="common">Bagworm moth</name>
    <name type="synonym">Eumeta japonica</name>
    <dbReference type="NCBI Taxonomy" id="151549"/>
    <lineage>
        <taxon>Eukaryota</taxon>
        <taxon>Metazoa</taxon>
        <taxon>Ecdysozoa</taxon>
        <taxon>Arthropoda</taxon>
        <taxon>Hexapoda</taxon>
        <taxon>Insecta</taxon>
        <taxon>Pterygota</taxon>
        <taxon>Neoptera</taxon>
        <taxon>Endopterygota</taxon>
        <taxon>Lepidoptera</taxon>
        <taxon>Glossata</taxon>
        <taxon>Ditrysia</taxon>
        <taxon>Tineoidea</taxon>
        <taxon>Psychidae</taxon>
        <taxon>Oiketicinae</taxon>
        <taxon>Eumeta</taxon>
    </lineage>
</organism>
<dbReference type="Proteomes" id="UP000299102">
    <property type="component" value="Unassembled WGS sequence"/>
</dbReference>
<sequence length="70" mass="7876">MFARQYGGRMLRITPTPTCATIICIEMLRDSLHTADMNTLVYDIACSKREPSATGVPPKRVHDFAHPCRL</sequence>
<reference evidence="1 2" key="1">
    <citation type="journal article" date="2019" name="Commun. Biol.">
        <title>The bagworm genome reveals a unique fibroin gene that provides high tensile strength.</title>
        <authorList>
            <person name="Kono N."/>
            <person name="Nakamura H."/>
            <person name="Ohtoshi R."/>
            <person name="Tomita M."/>
            <person name="Numata K."/>
            <person name="Arakawa K."/>
        </authorList>
    </citation>
    <scope>NUCLEOTIDE SEQUENCE [LARGE SCALE GENOMIC DNA]</scope>
</reference>
<protein>
    <submittedName>
        <fullName evidence="1">Uncharacterized protein</fullName>
    </submittedName>
</protein>
<gene>
    <name evidence="1" type="ORF">EVAR_33684_1</name>
</gene>
<keyword evidence="2" id="KW-1185">Reference proteome</keyword>
<dbReference type="AlphaFoldDB" id="A0A4C1VLW2"/>
<name>A0A4C1VLW2_EUMVA</name>
<evidence type="ECO:0000313" key="2">
    <source>
        <dbReference type="Proteomes" id="UP000299102"/>
    </source>
</evidence>
<dbReference type="EMBL" id="BGZK01000376">
    <property type="protein sequence ID" value="GBP40108.1"/>
    <property type="molecule type" value="Genomic_DNA"/>
</dbReference>